<proteinExistence type="predicted"/>
<protein>
    <submittedName>
        <fullName evidence="2">Uncharacterized protein</fullName>
    </submittedName>
</protein>
<dbReference type="EMBL" id="LAZR01004873">
    <property type="protein sequence ID" value="KKN04823.1"/>
    <property type="molecule type" value="Genomic_DNA"/>
</dbReference>
<dbReference type="AlphaFoldDB" id="A0A0F9QHQ0"/>
<sequence>MLKKLSKSNKRILLVFVFIFGFISIYLIGSFVGLWLFAPLNGGGGDPPTMYASLPGTPTLNVIQPNPDTDDTITLDWSDSLRLWHYNVWRKVSGGSWDIIKIALTSSFFI</sequence>
<keyword evidence="1" id="KW-0472">Membrane</keyword>
<organism evidence="2">
    <name type="scientific">marine sediment metagenome</name>
    <dbReference type="NCBI Taxonomy" id="412755"/>
    <lineage>
        <taxon>unclassified sequences</taxon>
        <taxon>metagenomes</taxon>
        <taxon>ecological metagenomes</taxon>
    </lineage>
</organism>
<reference evidence="2" key="1">
    <citation type="journal article" date="2015" name="Nature">
        <title>Complex archaea that bridge the gap between prokaryotes and eukaryotes.</title>
        <authorList>
            <person name="Spang A."/>
            <person name="Saw J.H."/>
            <person name="Jorgensen S.L."/>
            <person name="Zaremba-Niedzwiedzka K."/>
            <person name="Martijn J."/>
            <person name="Lind A.E."/>
            <person name="van Eijk R."/>
            <person name="Schleper C."/>
            <person name="Guy L."/>
            <person name="Ettema T.J."/>
        </authorList>
    </citation>
    <scope>NUCLEOTIDE SEQUENCE</scope>
</reference>
<keyword evidence="1" id="KW-1133">Transmembrane helix</keyword>
<feature type="transmembrane region" description="Helical" evidence="1">
    <location>
        <begin position="12"/>
        <end position="38"/>
    </location>
</feature>
<keyword evidence="1" id="KW-0812">Transmembrane</keyword>
<evidence type="ECO:0000313" key="2">
    <source>
        <dbReference type="EMBL" id="KKN04823.1"/>
    </source>
</evidence>
<comment type="caution">
    <text evidence="2">The sequence shown here is derived from an EMBL/GenBank/DDBJ whole genome shotgun (WGS) entry which is preliminary data.</text>
</comment>
<accession>A0A0F9QHQ0</accession>
<gene>
    <name evidence="2" type="ORF">LCGC14_1093460</name>
</gene>
<evidence type="ECO:0000256" key="1">
    <source>
        <dbReference type="SAM" id="Phobius"/>
    </source>
</evidence>
<name>A0A0F9QHQ0_9ZZZZ</name>
<feature type="non-terminal residue" evidence="2">
    <location>
        <position position="110"/>
    </location>
</feature>